<dbReference type="InterPro" id="IPR016166">
    <property type="entry name" value="FAD-bd_PCMH"/>
</dbReference>
<evidence type="ECO:0000259" key="6">
    <source>
        <dbReference type="PROSITE" id="PS51387"/>
    </source>
</evidence>
<dbReference type="GO" id="GO:0071949">
    <property type="term" value="F:FAD binding"/>
    <property type="evidence" value="ECO:0007669"/>
    <property type="project" value="InterPro"/>
</dbReference>
<keyword evidence="3" id="KW-0274">FAD</keyword>
<protein>
    <submittedName>
        <fullName evidence="7">FAD-binding domain-containing protein</fullName>
    </submittedName>
</protein>
<dbReference type="SUPFAM" id="SSF56176">
    <property type="entry name" value="FAD-binding/transporter-associated domain-like"/>
    <property type="match status" value="1"/>
</dbReference>
<gene>
    <name evidence="7" type="ORF">M406DRAFT_285542</name>
</gene>
<dbReference type="PANTHER" id="PTHR42973">
    <property type="entry name" value="BINDING OXIDOREDUCTASE, PUTATIVE (AFU_ORTHOLOGUE AFUA_1G17690)-RELATED"/>
    <property type="match status" value="1"/>
</dbReference>
<name>A0A9P4YC62_CRYP1</name>
<evidence type="ECO:0000313" key="8">
    <source>
        <dbReference type="Proteomes" id="UP000803844"/>
    </source>
</evidence>
<dbReference type="Pfam" id="PF01565">
    <property type="entry name" value="FAD_binding_4"/>
    <property type="match status" value="1"/>
</dbReference>
<dbReference type="PANTHER" id="PTHR42973:SF53">
    <property type="entry name" value="FAD-BINDING PCMH-TYPE DOMAIN-CONTAINING PROTEIN-RELATED"/>
    <property type="match status" value="1"/>
</dbReference>
<evidence type="ECO:0000313" key="7">
    <source>
        <dbReference type="EMBL" id="KAF3770782.1"/>
    </source>
</evidence>
<comment type="caution">
    <text evidence="7">The sequence shown here is derived from an EMBL/GenBank/DDBJ whole genome shotgun (WGS) entry which is preliminary data.</text>
</comment>
<dbReference type="OrthoDB" id="2151789at2759"/>
<reference evidence="7" key="1">
    <citation type="journal article" date="2020" name="Phytopathology">
        <title>Genome sequence of the chestnut blight fungus Cryphonectria parasitica EP155: A fundamental resource for an archetypical invasive plant pathogen.</title>
        <authorList>
            <person name="Crouch J.A."/>
            <person name="Dawe A."/>
            <person name="Aerts A."/>
            <person name="Barry K."/>
            <person name="Churchill A.C.L."/>
            <person name="Grimwood J."/>
            <person name="Hillman B."/>
            <person name="Milgroom M.G."/>
            <person name="Pangilinan J."/>
            <person name="Smith M."/>
            <person name="Salamov A."/>
            <person name="Schmutz J."/>
            <person name="Yadav J."/>
            <person name="Grigoriev I.V."/>
            <person name="Nuss D."/>
        </authorList>
    </citation>
    <scope>NUCLEOTIDE SEQUENCE</scope>
    <source>
        <strain evidence="7">EP155</strain>
    </source>
</reference>
<keyword evidence="8" id="KW-1185">Reference proteome</keyword>
<dbReference type="AlphaFoldDB" id="A0A9P4YC62"/>
<keyword evidence="4" id="KW-0560">Oxidoreductase</keyword>
<evidence type="ECO:0000256" key="3">
    <source>
        <dbReference type="ARBA" id="ARBA00022827"/>
    </source>
</evidence>
<sequence>MLIQGLSLVLLFLGGQAAAASSAGLFTRVVSNLTAVQTGSVPCNALVAAGLGGRLLYPTDSLYNERISSYWSVSAQLRPWCIFQPDSGELCNHLASEISTALTALNSAGDGAGDWHIAVRGGGHSSWPGINNVDNGVTIDLGNFNTSWYNATTGLASVVPGEKWVDVAADLIKDDVIVYGGRDGGVGVGGFLLGGGNNYNAQRYGFGCDNVVNYELVLANGSIIDVNNQTHPDLFKALKGGSANFGIVTRYDMNAFPAQEIWGGSIISTKETSEAVVAATVNYAHLPQSVAIDDSAIIIYEHNATLAPTEDWIIISALTNVQGNANSSAFTEFRALNATTTSYALYNYVDYLEAGENAGDLRVTWFTQTFKADERVLTKAVELYNEYVTVLQDHMPADAFMARMIWQSMPTWAAYANSDNVLGLNEKLTDTSILWMIHCLVDTVEQEAIANQYLAVMSAELSAFAASLDAHIDWTYLNYAGPAQNPLGGYGQDNVDLIRSVAAAYDPEGFFQKRVPGGFKISRV</sequence>
<dbReference type="InterPro" id="IPR006094">
    <property type="entry name" value="Oxid_FAD_bind_N"/>
</dbReference>
<proteinExistence type="inferred from homology"/>
<dbReference type="GO" id="GO:0016491">
    <property type="term" value="F:oxidoreductase activity"/>
    <property type="evidence" value="ECO:0007669"/>
    <property type="project" value="UniProtKB-KW"/>
</dbReference>
<dbReference type="PROSITE" id="PS51387">
    <property type="entry name" value="FAD_PCMH"/>
    <property type="match status" value="1"/>
</dbReference>
<keyword evidence="2" id="KW-0285">Flavoprotein</keyword>
<organism evidence="7 8">
    <name type="scientific">Cryphonectria parasitica (strain ATCC 38755 / EP155)</name>
    <dbReference type="NCBI Taxonomy" id="660469"/>
    <lineage>
        <taxon>Eukaryota</taxon>
        <taxon>Fungi</taxon>
        <taxon>Dikarya</taxon>
        <taxon>Ascomycota</taxon>
        <taxon>Pezizomycotina</taxon>
        <taxon>Sordariomycetes</taxon>
        <taxon>Sordariomycetidae</taxon>
        <taxon>Diaporthales</taxon>
        <taxon>Cryphonectriaceae</taxon>
        <taxon>Cryphonectria-Endothia species complex</taxon>
        <taxon>Cryphonectria</taxon>
    </lineage>
</organism>
<accession>A0A9P4YC62</accession>
<evidence type="ECO:0000256" key="2">
    <source>
        <dbReference type="ARBA" id="ARBA00022630"/>
    </source>
</evidence>
<feature type="domain" description="FAD-binding PCMH-type" evidence="6">
    <location>
        <begin position="83"/>
        <end position="258"/>
    </location>
</feature>
<dbReference type="Proteomes" id="UP000803844">
    <property type="component" value="Unassembled WGS sequence"/>
</dbReference>
<dbReference type="GeneID" id="63835750"/>
<dbReference type="InterPro" id="IPR016169">
    <property type="entry name" value="FAD-bd_PCMH_sub2"/>
</dbReference>
<dbReference type="InterPro" id="IPR036318">
    <property type="entry name" value="FAD-bd_PCMH-like_sf"/>
</dbReference>
<evidence type="ECO:0000256" key="4">
    <source>
        <dbReference type="ARBA" id="ARBA00023002"/>
    </source>
</evidence>
<comment type="similarity">
    <text evidence="1">Belongs to the oxygen-dependent FAD-linked oxidoreductase family.</text>
</comment>
<feature type="chain" id="PRO_5040260139" evidence="5">
    <location>
        <begin position="20"/>
        <end position="524"/>
    </location>
</feature>
<dbReference type="RefSeq" id="XP_040781743.1">
    <property type="nucleotide sequence ID" value="XM_040918621.1"/>
</dbReference>
<keyword evidence="5" id="KW-0732">Signal</keyword>
<evidence type="ECO:0000256" key="1">
    <source>
        <dbReference type="ARBA" id="ARBA00005466"/>
    </source>
</evidence>
<feature type="signal peptide" evidence="5">
    <location>
        <begin position="1"/>
        <end position="19"/>
    </location>
</feature>
<dbReference type="InterPro" id="IPR050416">
    <property type="entry name" value="FAD-linked_Oxidoreductase"/>
</dbReference>
<dbReference type="Gene3D" id="3.30.465.10">
    <property type="match status" value="1"/>
</dbReference>
<evidence type="ECO:0000256" key="5">
    <source>
        <dbReference type="SAM" id="SignalP"/>
    </source>
</evidence>
<dbReference type="EMBL" id="MU032344">
    <property type="protein sequence ID" value="KAF3770782.1"/>
    <property type="molecule type" value="Genomic_DNA"/>
</dbReference>